<protein>
    <submittedName>
        <fullName evidence="1">Uncharacterized protein</fullName>
    </submittedName>
</protein>
<reference evidence="1" key="1">
    <citation type="submission" date="2014-11" db="EMBL/GenBank/DDBJ databases">
        <authorList>
            <person name="Amaro Gonzalez C."/>
        </authorList>
    </citation>
    <scope>NUCLEOTIDE SEQUENCE</scope>
</reference>
<dbReference type="EMBL" id="GBXM01046447">
    <property type="protein sequence ID" value="JAH62130.1"/>
    <property type="molecule type" value="Transcribed_RNA"/>
</dbReference>
<accession>A0A0E9UAB8</accession>
<name>A0A0E9UAB8_ANGAN</name>
<evidence type="ECO:0000313" key="1">
    <source>
        <dbReference type="EMBL" id="JAH62130.1"/>
    </source>
</evidence>
<organism evidence="1">
    <name type="scientific">Anguilla anguilla</name>
    <name type="common">European freshwater eel</name>
    <name type="synonym">Muraena anguilla</name>
    <dbReference type="NCBI Taxonomy" id="7936"/>
    <lineage>
        <taxon>Eukaryota</taxon>
        <taxon>Metazoa</taxon>
        <taxon>Chordata</taxon>
        <taxon>Craniata</taxon>
        <taxon>Vertebrata</taxon>
        <taxon>Euteleostomi</taxon>
        <taxon>Actinopterygii</taxon>
        <taxon>Neopterygii</taxon>
        <taxon>Teleostei</taxon>
        <taxon>Anguilliformes</taxon>
        <taxon>Anguillidae</taxon>
        <taxon>Anguilla</taxon>
    </lineage>
</organism>
<reference evidence="1" key="2">
    <citation type="journal article" date="2015" name="Fish Shellfish Immunol.">
        <title>Early steps in the European eel (Anguilla anguilla)-Vibrio vulnificus interaction in the gills: Role of the RtxA13 toxin.</title>
        <authorList>
            <person name="Callol A."/>
            <person name="Pajuelo D."/>
            <person name="Ebbesson L."/>
            <person name="Teles M."/>
            <person name="MacKenzie S."/>
            <person name="Amaro C."/>
        </authorList>
    </citation>
    <scope>NUCLEOTIDE SEQUENCE</scope>
</reference>
<proteinExistence type="predicted"/>
<dbReference type="AlphaFoldDB" id="A0A0E9UAB8"/>
<sequence>MLAISVTLSQDSASYRPLRYVCRCLIRMCALRVVSCSFGAEKGKWLLCQRWPLF</sequence>